<evidence type="ECO:0000256" key="6">
    <source>
        <dbReference type="ARBA" id="ARBA00023242"/>
    </source>
</evidence>
<feature type="domain" description="C2H2-type" evidence="9">
    <location>
        <begin position="38"/>
        <end position="66"/>
    </location>
</feature>
<feature type="domain" description="C2H2-type" evidence="9">
    <location>
        <begin position="161"/>
        <end position="188"/>
    </location>
</feature>
<keyword evidence="6" id="KW-0539">Nucleus</keyword>
<name>A0A0L8G4E2_OCTBM</name>
<sequence length="243" mass="28114">MTSVKERKYECTSCKEKFFTQHFMQSHVQRVHKDIRQYHCEVCGQHFKLFSTLSVHKDIAHRSNKKCDSDTTTTTTDKGLEKLSTTSEGNSATSSQSYGTNSDDNGDDTENSDKLIMESTFSKHIDGVKYWICKFCSSAKLQLPLMIPHVAKHLGMTERKHKCSECEKKFKTAKCLEKHILMHNDTVRPFKCKYCQMTFRLHLQFNQHINKHVGDIRCCCLQCGRFTDNLAHLKTHILKAHAF</sequence>
<evidence type="ECO:0000313" key="10">
    <source>
        <dbReference type="EMBL" id="KOF71912.1"/>
    </source>
</evidence>
<dbReference type="GO" id="GO:0008270">
    <property type="term" value="F:zinc ion binding"/>
    <property type="evidence" value="ECO:0007669"/>
    <property type="project" value="UniProtKB-KW"/>
</dbReference>
<keyword evidence="4 7" id="KW-0863">Zinc-finger</keyword>
<reference evidence="10" key="1">
    <citation type="submission" date="2015-07" db="EMBL/GenBank/DDBJ databases">
        <title>MeaNS - Measles Nucleotide Surveillance Program.</title>
        <authorList>
            <person name="Tran T."/>
            <person name="Druce J."/>
        </authorList>
    </citation>
    <scope>NUCLEOTIDE SEQUENCE</scope>
    <source>
        <strain evidence="10">UCB-OBI-ISO-001</strain>
        <tissue evidence="10">Gonad</tissue>
    </source>
</reference>
<protein>
    <recommendedName>
        <fullName evidence="9">C2H2-type domain-containing protein</fullName>
    </recommendedName>
</protein>
<comment type="subcellular location">
    <subcellularLocation>
        <location evidence="1">Nucleus</location>
    </subcellularLocation>
</comment>
<dbReference type="PROSITE" id="PS50157">
    <property type="entry name" value="ZINC_FINGER_C2H2_2"/>
    <property type="match status" value="4"/>
</dbReference>
<organism evidence="10">
    <name type="scientific">Octopus bimaculoides</name>
    <name type="common">California two-spotted octopus</name>
    <dbReference type="NCBI Taxonomy" id="37653"/>
    <lineage>
        <taxon>Eukaryota</taxon>
        <taxon>Metazoa</taxon>
        <taxon>Spiralia</taxon>
        <taxon>Lophotrochozoa</taxon>
        <taxon>Mollusca</taxon>
        <taxon>Cephalopoda</taxon>
        <taxon>Coleoidea</taxon>
        <taxon>Octopodiformes</taxon>
        <taxon>Octopoda</taxon>
        <taxon>Incirrata</taxon>
        <taxon>Octopodidae</taxon>
        <taxon>Octopus</taxon>
    </lineage>
</organism>
<feature type="compositionally biased region" description="Polar residues" evidence="8">
    <location>
        <begin position="83"/>
        <end position="103"/>
    </location>
</feature>
<dbReference type="PANTHER" id="PTHR24394">
    <property type="entry name" value="ZINC FINGER PROTEIN"/>
    <property type="match status" value="1"/>
</dbReference>
<evidence type="ECO:0000256" key="2">
    <source>
        <dbReference type="ARBA" id="ARBA00022723"/>
    </source>
</evidence>
<dbReference type="InterPro" id="IPR013087">
    <property type="entry name" value="Znf_C2H2_type"/>
</dbReference>
<evidence type="ECO:0000256" key="7">
    <source>
        <dbReference type="PROSITE-ProRule" id="PRU00042"/>
    </source>
</evidence>
<evidence type="ECO:0000259" key="9">
    <source>
        <dbReference type="PROSITE" id="PS50157"/>
    </source>
</evidence>
<dbReference type="PROSITE" id="PS00028">
    <property type="entry name" value="ZINC_FINGER_C2H2_1"/>
    <property type="match status" value="4"/>
</dbReference>
<dbReference type="GO" id="GO:0000981">
    <property type="term" value="F:DNA-binding transcription factor activity, RNA polymerase II-specific"/>
    <property type="evidence" value="ECO:0007669"/>
    <property type="project" value="TreeGrafter"/>
</dbReference>
<dbReference type="EMBL" id="KQ423912">
    <property type="protein sequence ID" value="KOF71912.1"/>
    <property type="molecule type" value="Genomic_DNA"/>
</dbReference>
<evidence type="ECO:0000256" key="3">
    <source>
        <dbReference type="ARBA" id="ARBA00022737"/>
    </source>
</evidence>
<dbReference type="PANTHER" id="PTHR24394:SF29">
    <property type="entry name" value="MYONEURIN"/>
    <property type="match status" value="1"/>
</dbReference>
<dbReference type="SMART" id="SM00355">
    <property type="entry name" value="ZnF_C2H2"/>
    <property type="match status" value="6"/>
</dbReference>
<feature type="domain" description="C2H2-type" evidence="9">
    <location>
        <begin position="190"/>
        <end position="217"/>
    </location>
</feature>
<evidence type="ECO:0000256" key="1">
    <source>
        <dbReference type="ARBA" id="ARBA00004123"/>
    </source>
</evidence>
<evidence type="ECO:0000256" key="5">
    <source>
        <dbReference type="ARBA" id="ARBA00022833"/>
    </source>
</evidence>
<proteinExistence type="predicted"/>
<dbReference type="AlphaFoldDB" id="A0A0L8G4E2"/>
<gene>
    <name evidence="10" type="ORF">OCBIM_22000283mg</name>
</gene>
<keyword evidence="2" id="KW-0479">Metal-binding</keyword>
<evidence type="ECO:0000256" key="8">
    <source>
        <dbReference type="SAM" id="MobiDB-lite"/>
    </source>
</evidence>
<keyword evidence="5" id="KW-0862">Zinc</keyword>
<keyword evidence="3" id="KW-0677">Repeat</keyword>
<evidence type="ECO:0000256" key="4">
    <source>
        <dbReference type="ARBA" id="ARBA00022771"/>
    </source>
</evidence>
<dbReference type="Gene3D" id="3.30.160.60">
    <property type="entry name" value="Classic Zinc Finger"/>
    <property type="match status" value="3"/>
</dbReference>
<feature type="region of interest" description="Disordered" evidence="8">
    <location>
        <begin position="65"/>
        <end position="112"/>
    </location>
</feature>
<feature type="domain" description="C2H2-type" evidence="9">
    <location>
        <begin position="9"/>
        <end position="37"/>
    </location>
</feature>
<dbReference type="Pfam" id="PF00096">
    <property type="entry name" value="zf-C2H2"/>
    <property type="match status" value="1"/>
</dbReference>
<dbReference type="OrthoDB" id="6220148at2759"/>
<dbReference type="GO" id="GO:0005634">
    <property type="term" value="C:nucleus"/>
    <property type="evidence" value="ECO:0007669"/>
    <property type="project" value="UniProtKB-SubCell"/>
</dbReference>
<dbReference type="InterPro" id="IPR036236">
    <property type="entry name" value="Znf_C2H2_sf"/>
</dbReference>
<accession>A0A0L8G4E2</accession>
<dbReference type="SUPFAM" id="SSF57667">
    <property type="entry name" value="beta-beta-alpha zinc fingers"/>
    <property type="match status" value="4"/>
</dbReference>